<keyword evidence="7" id="KW-0342">GTP-binding</keyword>
<dbReference type="Gene3D" id="3.90.1860.10">
    <property type="entry name" value="tRNA-splicing ligase RtcB"/>
    <property type="match status" value="1"/>
</dbReference>
<keyword evidence="5" id="KW-0547">Nucleotide-binding</keyword>
<keyword evidence="11" id="KW-1185">Reference proteome</keyword>
<evidence type="ECO:0000313" key="10">
    <source>
        <dbReference type="EMBL" id="MBT1704936.1"/>
    </source>
</evidence>
<feature type="non-terminal residue" evidence="10">
    <location>
        <position position="172"/>
    </location>
</feature>
<dbReference type="InterPro" id="IPR036025">
    <property type="entry name" value="RtcB-like_sf"/>
</dbReference>
<proteinExistence type="predicted"/>
<evidence type="ECO:0000256" key="4">
    <source>
        <dbReference type="ARBA" id="ARBA00022723"/>
    </source>
</evidence>
<evidence type="ECO:0000256" key="1">
    <source>
        <dbReference type="ARBA" id="ARBA00001936"/>
    </source>
</evidence>
<dbReference type="EMBL" id="JAHESD010000042">
    <property type="protein sequence ID" value="MBT1704936.1"/>
    <property type="molecule type" value="Genomic_DNA"/>
</dbReference>
<evidence type="ECO:0000256" key="2">
    <source>
        <dbReference type="ARBA" id="ARBA00012726"/>
    </source>
</evidence>
<dbReference type="InterPro" id="IPR052915">
    <property type="entry name" value="RtcB-like"/>
</dbReference>
<evidence type="ECO:0000313" key="11">
    <source>
        <dbReference type="Proteomes" id="UP000772618"/>
    </source>
</evidence>
<dbReference type="Pfam" id="PF01139">
    <property type="entry name" value="RtcB"/>
    <property type="match status" value="1"/>
</dbReference>
<dbReference type="InterPro" id="IPR001233">
    <property type="entry name" value="RtcB"/>
</dbReference>
<dbReference type="Proteomes" id="UP000772618">
    <property type="component" value="Unassembled WGS sequence"/>
</dbReference>
<evidence type="ECO:0000256" key="5">
    <source>
        <dbReference type="ARBA" id="ARBA00022741"/>
    </source>
</evidence>
<evidence type="ECO:0000256" key="3">
    <source>
        <dbReference type="ARBA" id="ARBA00022598"/>
    </source>
</evidence>
<organism evidence="10 11">
    <name type="scientific">Chryseosolibacter indicus</name>
    <dbReference type="NCBI Taxonomy" id="2782351"/>
    <lineage>
        <taxon>Bacteria</taxon>
        <taxon>Pseudomonadati</taxon>
        <taxon>Bacteroidota</taxon>
        <taxon>Cytophagia</taxon>
        <taxon>Cytophagales</taxon>
        <taxon>Chryseotaleaceae</taxon>
        <taxon>Chryseosolibacter</taxon>
    </lineage>
</organism>
<evidence type="ECO:0000256" key="6">
    <source>
        <dbReference type="ARBA" id="ARBA00022800"/>
    </source>
</evidence>
<evidence type="ECO:0000256" key="7">
    <source>
        <dbReference type="ARBA" id="ARBA00023134"/>
    </source>
</evidence>
<sequence>MNLTGNDLKQLGFIEGKALGLALDLLEKQYSDLSFDEKLSLLKQILNNPSSFINDTILAPIAAELLRPADETIALHVNGKSYQIYGAEAIEQGALQQMETAMKLPVTVAGALMPDAHQGYGLPIGGVLATNNAVIPYGVGVDIGCRMCMTIYDIPIDKLQEKREDFKKLLVN</sequence>
<evidence type="ECO:0000256" key="8">
    <source>
        <dbReference type="ARBA" id="ARBA00023211"/>
    </source>
</evidence>
<dbReference type="PANTHER" id="PTHR43749">
    <property type="entry name" value="RNA-SPLICING LIGASE RTCB"/>
    <property type="match status" value="1"/>
</dbReference>
<comment type="caution">
    <text evidence="10">The sequence shown here is derived from an EMBL/GenBank/DDBJ whole genome shotgun (WGS) entry which is preliminary data.</text>
</comment>
<keyword evidence="6" id="KW-0692">RNA repair</keyword>
<comment type="cofactor">
    <cofactor evidence="1">
        <name>Mn(2+)</name>
        <dbReference type="ChEBI" id="CHEBI:29035"/>
    </cofactor>
</comment>
<evidence type="ECO:0000256" key="9">
    <source>
        <dbReference type="ARBA" id="ARBA00047746"/>
    </source>
</evidence>
<accession>A0ABS5VUR0</accession>
<dbReference type="SUPFAM" id="SSF103365">
    <property type="entry name" value="Hypothetical protein PH1602"/>
    <property type="match status" value="1"/>
</dbReference>
<name>A0ABS5VUR0_9BACT</name>
<keyword evidence="4" id="KW-0479">Metal-binding</keyword>
<dbReference type="PANTHER" id="PTHR43749:SF2">
    <property type="entry name" value="RNA-SPLICING LIGASE RTCB"/>
    <property type="match status" value="1"/>
</dbReference>
<keyword evidence="3" id="KW-0436">Ligase</keyword>
<protein>
    <recommendedName>
        <fullName evidence="2">3'-phosphate/5'-hydroxy nucleic acid ligase</fullName>
        <ecNumber evidence="2">6.5.1.8</ecNumber>
    </recommendedName>
</protein>
<dbReference type="RefSeq" id="WP_254154896.1">
    <property type="nucleotide sequence ID" value="NZ_JAHESD010000042.1"/>
</dbReference>
<reference evidence="10 11" key="1">
    <citation type="submission" date="2021-05" db="EMBL/GenBank/DDBJ databases">
        <title>A Polyphasic approach of four new species of the genus Ohtaekwangia: Ohtaekwangia histidinii sp. nov., Ohtaekwangia cretensis sp. nov., Ohtaekwangia indiensis sp. nov., Ohtaekwangia reichenbachii sp. nov. from diverse environment.</title>
        <authorList>
            <person name="Octaviana S."/>
        </authorList>
    </citation>
    <scope>NUCLEOTIDE SEQUENCE [LARGE SCALE GENOMIC DNA]</scope>
    <source>
        <strain evidence="10 11">PWU20</strain>
    </source>
</reference>
<dbReference type="EC" id="6.5.1.8" evidence="2"/>
<keyword evidence="8" id="KW-0464">Manganese</keyword>
<gene>
    <name evidence="10" type="ORF">KK060_16705</name>
</gene>
<comment type="catalytic activity">
    <reaction evidence="9">
        <text>a 3'-end 3'-phospho-ribonucleotide-RNA + a 5'-end dephospho-ribonucleoside-RNA + GTP = a ribonucleotidyl-ribonucleotide-RNA + GMP + diphosphate</text>
        <dbReference type="Rhea" id="RHEA:68076"/>
        <dbReference type="Rhea" id="RHEA-COMP:10463"/>
        <dbReference type="Rhea" id="RHEA-COMP:13936"/>
        <dbReference type="Rhea" id="RHEA-COMP:17355"/>
        <dbReference type="ChEBI" id="CHEBI:33019"/>
        <dbReference type="ChEBI" id="CHEBI:37565"/>
        <dbReference type="ChEBI" id="CHEBI:58115"/>
        <dbReference type="ChEBI" id="CHEBI:83062"/>
        <dbReference type="ChEBI" id="CHEBI:138284"/>
        <dbReference type="ChEBI" id="CHEBI:173118"/>
        <dbReference type="EC" id="6.5.1.8"/>
    </reaction>
</comment>